<dbReference type="Proteomes" id="UP001595526">
    <property type="component" value="Unassembled WGS sequence"/>
</dbReference>
<evidence type="ECO:0000313" key="2">
    <source>
        <dbReference type="Proteomes" id="UP001595526"/>
    </source>
</evidence>
<sequence length="63" mass="7438">MLIKFADRQFEPTCRQSIMLLSFDKYHENYDDIAQVMQHALICCADVRHMHEVCTCKALPKHL</sequence>
<gene>
    <name evidence="1" type="ORF">ACFOET_17035</name>
</gene>
<proteinExistence type="predicted"/>
<keyword evidence="2" id="KW-1185">Reference proteome</keyword>
<accession>A0ABV7JQT1</accession>
<comment type="caution">
    <text evidence="1">The sequence shown here is derived from an EMBL/GenBank/DDBJ whole genome shotgun (WGS) entry which is preliminary data.</text>
</comment>
<name>A0ABV7JQT1_9SPHI</name>
<protein>
    <submittedName>
        <fullName evidence="1">Uncharacterized protein</fullName>
    </submittedName>
</protein>
<dbReference type="EMBL" id="JBHRTA010000038">
    <property type="protein sequence ID" value="MFC3199330.1"/>
    <property type="molecule type" value="Genomic_DNA"/>
</dbReference>
<evidence type="ECO:0000313" key="1">
    <source>
        <dbReference type="EMBL" id="MFC3199330.1"/>
    </source>
</evidence>
<organism evidence="1 2">
    <name type="scientific">Parapedobacter deserti</name>
    <dbReference type="NCBI Taxonomy" id="1912957"/>
    <lineage>
        <taxon>Bacteria</taxon>
        <taxon>Pseudomonadati</taxon>
        <taxon>Bacteroidota</taxon>
        <taxon>Sphingobacteriia</taxon>
        <taxon>Sphingobacteriales</taxon>
        <taxon>Sphingobacteriaceae</taxon>
        <taxon>Parapedobacter</taxon>
    </lineage>
</organism>
<reference evidence="2" key="1">
    <citation type="journal article" date="2019" name="Int. J. Syst. Evol. Microbiol.">
        <title>The Global Catalogue of Microorganisms (GCM) 10K type strain sequencing project: providing services to taxonomists for standard genome sequencing and annotation.</title>
        <authorList>
            <consortium name="The Broad Institute Genomics Platform"/>
            <consortium name="The Broad Institute Genome Sequencing Center for Infectious Disease"/>
            <person name="Wu L."/>
            <person name="Ma J."/>
        </authorList>
    </citation>
    <scope>NUCLEOTIDE SEQUENCE [LARGE SCALE GENOMIC DNA]</scope>
    <source>
        <strain evidence="2">KCTC 52416</strain>
    </source>
</reference>